<dbReference type="SMART" id="SM00184">
    <property type="entry name" value="RING"/>
    <property type="match status" value="1"/>
</dbReference>
<keyword evidence="2 4" id="KW-0863">Zinc-finger</keyword>
<dbReference type="PANTHER" id="PTHR25462">
    <property type="entry name" value="BONUS, ISOFORM C-RELATED"/>
    <property type="match status" value="1"/>
</dbReference>
<dbReference type="InterPro" id="IPR018957">
    <property type="entry name" value="Znf_C3HC4_RING-type"/>
</dbReference>
<dbReference type="InterPro" id="IPR013083">
    <property type="entry name" value="Znf_RING/FYVE/PHD"/>
</dbReference>
<organism evidence="6 7">
    <name type="scientific">Holothuria leucospilota</name>
    <name type="common">Black long sea cucumber</name>
    <name type="synonym">Mertensiothuria leucospilota</name>
    <dbReference type="NCBI Taxonomy" id="206669"/>
    <lineage>
        <taxon>Eukaryota</taxon>
        <taxon>Metazoa</taxon>
        <taxon>Echinodermata</taxon>
        <taxon>Eleutherozoa</taxon>
        <taxon>Echinozoa</taxon>
        <taxon>Holothuroidea</taxon>
        <taxon>Aspidochirotacea</taxon>
        <taxon>Aspidochirotida</taxon>
        <taxon>Holothuriidae</taxon>
        <taxon>Holothuria</taxon>
    </lineage>
</organism>
<dbReference type="EMBL" id="JAIZAY010000015">
    <property type="protein sequence ID" value="KAJ8028568.1"/>
    <property type="molecule type" value="Genomic_DNA"/>
</dbReference>
<evidence type="ECO:0000256" key="4">
    <source>
        <dbReference type="PROSITE-ProRule" id="PRU00175"/>
    </source>
</evidence>
<protein>
    <submittedName>
        <fullName evidence="6">E3 ubiquitin-protein ligase TRIM56</fullName>
    </submittedName>
</protein>
<dbReference type="Pfam" id="PF00097">
    <property type="entry name" value="zf-C3HC4"/>
    <property type="match status" value="1"/>
</dbReference>
<keyword evidence="3" id="KW-0862">Zinc</keyword>
<evidence type="ECO:0000313" key="7">
    <source>
        <dbReference type="Proteomes" id="UP001152320"/>
    </source>
</evidence>
<proteinExistence type="predicted"/>
<accession>A0A9Q1BL15</accession>
<comment type="caution">
    <text evidence="6">The sequence shown here is derived from an EMBL/GenBank/DDBJ whole genome shotgun (WGS) entry which is preliminary data.</text>
</comment>
<dbReference type="SUPFAM" id="SSF57850">
    <property type="entry name" value="RING/U-box"/>
    <property type="match status" value="1"/>
</dbReference>
<dbReference type="InterPro" id="IPR001841">
    <property type="entry name" value="Znf_RING"/>
</dbReference>
<evidence type="ECO:0000256" key="3">
    <source>
        <dbReference type="ARBA" id="ARBA00022833"/>
    </source>
</evidence>
<gene>
    <name evidence="6" type="ORF">HOLleu_30849</name>
</gene>
<name>A0A9Q1BL15_HOLLE</name>
<feature type="domain" description="RING-type" evidence="5">
    <location>
        <begin position="14"/>
        <end position="54"/>
    </location>
</feature>
<keyword evidence="1" id="KW-0479">Metal-binding</keyword>
<dbReference type="PROSITE" id="PS50089">
    <property type="entry name" value="ZF_RING_2"/>
    <property type="match status" value="1"/>
</dbReference>
<evidence type="ECO:0000259" key="5">
    <source>
        <dbReference type="PROSITE" id="PS50089"/>
    </source>
</evidence>
<keyword evidence="7" id="KW-1185">Reference proteome</keyword>
<dbReference type="Gene3D" id="3.30.40.10">
    <property type="entry name" value="Zinc/RING finger domain, C3HC4 (zinc finger)"/>
    <property type="match status" value="1"/>
</dbReference>
<dbReference type="OrthoDB" id="6105938at2759"/>
<reference evidence="6" key="1">
    <citation type="submission" date="2021-10" db="EMBL/GenBank/DDBJ databases">
        <title>Tropical sea cucumber genome reveals ecological adaptation and Cuvierian tubules defense mechanism.</title>
        <authorList>
            <person name="Chen T."/>
        </authorList>
    </citation>
    <scope>NUCLEOTIDE SEQUENCE</scope>
    <source>
        <strain evidence="6">Nanhai2018</strain>
        <tissue evidence="6">Muscle</tissue>
    </source>
</reference>
<dbReference type="Proteomes" id="UP001152320">
    <property type="component" value="Chromosome 15"/>
</dbReference>
<evidence type="ECO:0000256" key="1">
    <source>
        <dbReference type="ARBA" id="ARBA00022723"/>
    </source>
</evidence>
<dbReference type="CDD" id="cd16449">
    <property type="entry name" value="RING-HC"/>
    <property type="match status" value="1"/>
</dbReference>
<dbReference type="InterPro" id="IPR047153">
    <property type="entry name" value="TRIM45/56/19-like"/>
</dbReference>
<dbReference type="AlphaFoldDB" id="A0A9Q1BL15"/>
<evidence type="ECO:0000313" key="6">
    <source>
        <dbReference type="EMBL" id="KAJ8028568.1"/>
    </source>
</evidence>
<dbReference type="GO" id="GO:0008270">
    <property type="term" value="F:zinc ion binding"/>
    <property type="evidence" value="ECO:0007669"/>
    <property type="project" value="UniProtKB-KW"/>
</dbReference>
<dbReference type="PANTHER" id="PTHR25462:SF296">
    <property type="entry name" value="MEIOTIC P26, ISOFORM F"/>
    <property type="match status" value="1"/>
</dbReference>
<sequence>MSSTAEACKDALSCPICMETLTNPKILTCGHSLCLTPCLAEIVKQPDPVCPLCRKAIVLPPSGKIEDIATNFSVTSLLEILEKTDYADKTSTDIPCHTQEDGDYVCMTCLEQICSCCQLSFHIDNTHNCTPVSEFTENVQQDVSKNLAVVNESRWSEQTERYAAAFTVMPTYLNLLDKITTACNEILLSLSEKKLDLRKIKKLQKQVKQKHPKFIAARERVKAKMQEVLKKQLAEYRQKLIKLKCSDIVYRQPALSLKILSFDNLKEKTEATIESLTEQIQAESFHVLAMEDKLHDIGENIEVIEKFIKDITKDYHTCLLREIGVTDVVEPQHLFRVTETVEVMNLGSTRFSGDITLKCNELNKKFQASKDFVKTSCSNLLKKFHNRPFQLTEAKGKVVKIVEEVEKCKMYYESIYEIIGKHFVIYDNGSIKRYVQHDLMAKNNSLVLESTPEGKTQFVKRHLAMYESYRHTTKNECKVLIMYLSEMGPILDTKVVHEKLKAIEMRLEETEYHCTLLTSLVAKEGRCHEIAEELKKVFLPEQTINAKIQKCHEHNNEVQRLWKLVEEHEPMTISSDVRFITSISKTMQRRRNNVFSIFMLSKSDLEVLGRRMSNLVQVMNLRARLRKEFHEISNQMPDTYHRHQEELSKLHLLSEITNSDPIVCLRSFTSQELVLLLDQAKTLDKLNVSAVIRLHH</sequence>
<evidence type="ECO:0000256" key="2">
    <source>
        <dbReference type="ARBA" id="ARBA00022771"/>
    </source>
</evidence>